<dbReference type="KEGG" id="amob:HG15A2_27670"/>
<proteinExistence type="predicted"/>
<dbReference type="InterPro" id="IPR014719">
    <property type="entry name" value="Ribosomal_bL12_C/ClpS-like"/>
</dbReference>
<feature type="domain" description="Immunity protein 35" evidence="1">
    <location>
        <begin position="11"/>
        <end position="82"/>
    </location>
</feature>
<evidence type="ECO:0000259" key="1">
    <source>
        <dbReference type="Pfam" id="PF15567"/>
    </source>
</evidence>
<evidence type="ECO:0000313" key="3">
    <source>
        <dbReference type="Proteomes" id="UP000319852"/>
    </source>
</evidence>
<dbReference type="Proteomes" id="UP000319852">
    <property type="component" value="Chromosome"/>
</dbReference>
<sequence>MRTGGGDMKLHEARRAVEAYLESLGSVEISGELAILDEHTLEVACGWVFFYQSKRFLQTNEIGDALAGNAPILVDSRDDSMHITGTARRVDYYVQNYLDTGDTHVEAVPVLVLSGWRVGAKKVSATRLLNRETNLGLKRSKQCIDHALEGVATRLQLSDFGEAERIRASLDELGWDVSVERDAPNGESIDASA</sequence>
<evidence type="ECO:0000313" key="2">
    <source>
        <dbReference type="EMBL" id="QDS99444.1"/>
    </source>
</evidence>
<dbReference type="InterPro" id="IPR029082">
    <property type="entry name" value="Imm35"/>
</dbReference>
<keyword evidence="3" id="KW-1185">Reference proteome</keyword>
<gene>
    <name evidence="2" type="ORF">HG15A2_27670</name>
</gene>
<protein>
    <recommendedName>
        <fullName evidence="1">Immunity protein 35 domain-containing protein</fullName>
    </recommendedName>
</protein>
<dbReference type="Pfam" id="PF15567">
    <property type="entry name" value="Imm35"/>
    <property type="match status" value="1"/>
</dbReference>
<name>A0A517MX36_9BACT</name>
<dbReference type="AlphaFoldDB" id="A0A517MX36"/>
<accession>A0A517MX36</accession>
<reference evidence="2 3" key="1">
    <citation type="submission" date="2019-02" db="EMBL/GenBank/DDBJ databases">
        <title>Deep-cultivation of Planctomycetes and their phenomic and genomic characterization uncovers novel biology.</title>
        <authorList>
            <person name="Wiegand S."/>
            <person name="Jogler M."/>
            <person name="Boedeker C."/>
            <person name="Pinto D."/>
            <person name="Vollmers J."/>
            <person name="Rivas-Marin E."/>
            <person name="Kohn T."/>
            <person name="Peeters S.H."/>
            <person name="Heuer A."/>
            <person name="Rast P."/>
            <person name="Oberbeckmann S."/>
            <person name="Bunk B."/>
            <person name="Jeske O."/>
            <person name="Meyerdierks A."/>
            <person name="Storesund J.E."/>
            <person name="Kallscheuer N."/>
            <person name="Luecker S."/>
            <person name="Lage O.M."/>
            <person name="Pohl T."/>
            <person name="Merkel B.J."/>
            <person name="Hornburger P."/>
            <person name="Mueller R.-W."/>
            <person name="Bruemmer F."/>
            <person name="Labrenz M."/>
            <person name="Spormann A.M."/>
            <person name="Op den Camp H."/>
            <person name="Overmann J."/>
            <person name="Amann R."/>
            <person name="Jetten M.S.M."/>
            <person name="Mascher T."/>
            <person name="Medema M.H."/>
            <person name="Devos D.P."/>
            <person name="Kaster A.-K."/>
            <person name="Ovreas L."/>
            <person name="Rohde M."/>
            <person name="Galperin M.Y."/>
            <person name="Jogler C."/>
        </authorList>
    </citation>
    <scope>NUCLEOTIDE SEQUENCE [LARGE SCALE GENOMIC DNA]</scope>
    <source>
        <strain evidence="2 3">HG15A2</strain>
    </source>
</reference>
<dbReference type="Gene3D" id="3.30.1390.10">
    <property type="match status" value="1"/>
</dbReference>
<dbReference type="EMBL" id="CP036263">
    <property type="protein sequence ID" value="QDS99444.1"/>
    <property type="molecule type" value="Genomic_DNA"/>
</dbReference>
<organism evidence="2 3">
    <name type="scientific">Adhaeretor mobilis</name>
    <dbReference type="NCBI Taxonomy" id="1930276"/>
    <lineage>
        <taxon>Bacteria</taxon>
        <taxon>Pseudomonadati</taxon>
        <taxon>Planctomycetota</taxon>
        <taxon>Planctomycetia</taxon>
        <taxon>Pirellulales</taxon>
        <taxon>Lacipirellulaceae</taxon>
        <taxon>Adhaeretor</taxon>
    </lineage>
</organism>